<dbReference type="EC" id="2.8.1.12" evidence="3"/>
<dbReference type="RefSeq" id="WP_092961112.1">
    <property type="nucleotide sequence ID" value="NZ_FOSQ01000006.1"/>
</dbReference>
<dbReference type="PANTHER" id="PTHR23404">
    <property type="entry name" value="MOLYBDOPTERIN SYNTHASE RELATED"/>
    <property type="match status" value="1"/>
</dbReference>
<dbReference type="CDD" id="cd00756">
    <property type="entry name" value="MoaE"/>
    <property type="match status" value="1"/>
</dbReference>
<accession>A0A1I4BZF0</accession>
<sequence>MATVTPLVCVQEAGFDLAAETARLSEGRIDVGGIASFVGVCRGDDGLSALVLEHYPGMTERALTKIATEACARWPLTGCTVIHRVGRILPGQGIVLVLTASAHRAAALESGAFLIDWLKTGAPFWKREEFAGGESRWVEAKASDDAASARWQTGR</sequence>
<evidence type="ECO:0000256" key="7">
    <source>
        <dbReference type="ARBA" id="ARBA00026066"/>
    </source>
</evidence>
<keyword evidence="5" id="KW-0501">Molybdenum cofactor biosynthesis</keyword>
<dbReference type="AlphaFoldDB" id="A0A1I4BZF0"/>
<comment type="subunit">
    <text evidence="7">Heterotetramer of 2 MoaD subunits and 2 MoaE subunits. Also stable as homodimer. The enzyme changes between these two forms during catalysis.</text>
</comment>
<evidence type="ECO:0000256" key="1">
    <source>
        <dbReference type="ARBA" id="ARBA00005046"/>
    </source>
</evidence>
<evidence type="ECO:0000256" key="12">
    <source>
        <dbReference type="ARBA" id="ARBA00049878"/>
    </source>
</evidence>
<evidence type="ECO:0000256" key="4">
    <source>
        <dbReference type="ARBA" id="ARBA00013858"/>
    </source>
</evidence>
<dbReference type="Proteomes" id="UP000199473">
    <property type="component" value="Unassembled WGS sequence"/>
</dbReference>
<comment type="function">
    <text evidence="6">Converts molybdopterin precursor Z into molybdopterin. This requires the incorporation of two sulfur atoms into precursor Z to generate a dithiolene group. The sulfur is provided by MoaD.</text>
</comment>
<dbReference type="GO" id="GO:0006777">
    <property type="term" value="P:Mo-molybdopterin cofactor biosynthetic process"/>
    <property type="evidence" value="ECO:0007669"/>
    <property type="project" value="UniProtKB-KW"/>
</dbReference>
<evidence type="ECO:0000256" key="6">
    <source>
        <dbReference type="ARBA" id="ARBA00025448"/>
    </source>
</evidence>
<comment type="pathway">
    <text evidence="1">Cofactor biosynthesis; molybdopterin biosynthesis.</text>
</comment>
<dbReference type="EMBL" id="FOSQ01000006">
    <property type="protein sequence ID" value="SFK74174.1"/>
    <property type="molecule type" value="Genomic_DNA"/>
</dbReference>
<dbReference type="Pfam" id="PF02391">
    <property type="entry name" value="MoaE"/>
    <property type="match status" value="1"/>
</dbReference>
<evidence type="ECO:0000256" key="2">
    <source>
        <dbReference type="ARBA" id="ARBA00005426"/>
    </source>
</evidence>
<dbReference type="SUPFAM" id="SSF54690">
    <property type="entry name" value="Molybdopterin synthase subunit MoaE"/>
    <property type="match status" value="1"/>
</dbReference>
<proteinExistence type="inferred from homology"/>
<evidence type="ECO:0000256" key="9">
    <source>
        <dbReference type="ARBA" id="ARBA00030407"/>
    </source>
</evidence>
<gene>
    <name evidence="13" type="ORF">SAMN02745775_106282</name>
</gene>
<dbReference type="STRING" id="1123062.SAMN02745775_106282"/>
<comment type="catalytic activity">
    <reaction evidence="12">
        <text>2 [molybdopterin-synthase sulfur-carrier protein]-C-terminal-Gly-aminoethanethioate + cyclic pyranopterin phosphate + H2O = molybdopterin + 2 [molybdopterin-synthase sulfur-carrier protein]-C-terminal Gly-Gly + 2 H(+)</text>
        <dbReference type="Rhea" id="RHEA:26333"/>
        <dbReference type="Rhea" id="RHEA-COMP:12202"/>
        <dbReference type="Rhea" id="RHEA-COMP:19907"/>
        <dbReference type="ChEBI" id="CHEBI:15377"/>
        <dbReference type="ChEBI" id="CHEBI:15378"/>
        <dbReference type="ChEBI" id="CHEBI:58698"/>
        <dbReference type="ChEBI" id="CHEBI:59648"/>
        <dbReference type="ChEBI" id="CHEBI:90778"/>
        <dbReference type="ChEBI" id="CHEBI:232372"/>
        <dbReference type="EC" id="2.8.1.12"/>
    </reaction>
</comment>
<evidence type="ECO:0000256" key="3">
    <source>
        <dbReference type="ARBA" id="ARBA00011950"/>
    </source>
</evidence>
<evidence type="ECO:0000256" key="11">
    <source>
        <dbReference type="ARBA" id="ARBA00032474"/>
    </source>
</evidence>
<comment type="similarity">
    <text evidence="2">Belongs to the MoaE family.</text>
</comment>
<dbReference type="InterPro" id="IPR003448">
    <property type="entry name" value="Mopterin_biosynth_MoaE"/>
</dbReference>
<evidence type="ECO:0000256" key="8">
    <source>
        <dbReference type="ARBA" id="ARBA00029745"/>
    </source>
</evidence>
<organism evidence="13 14">
    <name type="scientific">Falsiroseomonas stagni DSM 19981</name>
    <dbReference type="NCBI Taxonomy" id="1123062"/>
    <lineage>
        <taxon>Bacteria</taxon>
        <taxon>Pseudomonadati</taxon>
        <taxon>Pseudomonadota</taxon>
        <taxon>Alphaproteobacteria</taxon>
        <taxon>Acetobacterales</taxon>
        <taxon>Roseomonadaceae</taxon>
        <taxon>Falsiroseomonas</taxon>
    </lineage>
</organism>
<evidence type="ECO:0000313" key="14">
    <source>
        <dbReference type="Proteomes" id="UP000199473"/>
    </source>
</evidence>
<evidence type="ECO:0000256" key="10">
    <source>
        <dbReference type="ARBA" id="ARBA00030781"/>
    </source>
</evidence>
<dbReference type="OrthoDB" id="9803224at2"/>
<reference evidence="13 14" key="1">
    <citation type="submission" date="2016-10" db="EMBL/GenBank/DDBJ databases">
        <authorList>
            <person name="de Groot N.N."/>
        </authorList>
    </citation>
    <scope>NUCLEOTIDE SEQUENCE [LARGE SCALE GENOMIC DNA]</scope>
    <source>
        <strain evidence="13 14">DSM 19981</strain>
    </source>
</reference>
<dbReference type="UniPathway" id="UPA00344"/>
<dbReference type="InterPro" id="IPR036563">
    <property type="entry name" value="MoaE_sf"/>
</dbReference>
<dbReference type="Gene3D" id="3.90.1170.40">
    <property type="entry name" value="Molybdopterin biosynthesis MoaE subunit"/>
    <property type="match status" value="1"/>
</dbReference>
<keyword evidence="14" id="KW-1185">Reference proteome</keyword>
<dbReference type="GO" id="GO:0030366">
    <property type="term" value="F:molybdopterin synthase activity"/>
    <property type="evidence" value="ECO:0007669"/>
    <property type="project" value="UniProtKB-EC"/>
</dbReference>
<evidence type="ECO:0000256" key="5">
    <source>
        <dbReference type="ARBA" id="ARBA00023150"/>
    </source>
</evidence>
<protein>
    <recommendedName>
        <fullName evidence="4">Molybdopterin synthase catalytic subunit</fullName>
        <ecNumber evidence="3">2.8.1.12</ecNumber>
    </recommendedName>
    <alternativeName>
        <fullName evidence="10">MPT synthase subunit 2</fullName>
    </alternativeName>
    <alternativeName>
        <fullName evidence="8">Molybdenum cofactor biosynthesis protein E</fullName>
    </alternativeName>
    <alternativeName>
        <fullName evidence="9">Molybdopterin-converting factor large subunit</fullName>
    </alternativeName>
    <alternativeName>
        <fullName evidence="11">Molybdopterin-converting factor subunit 2</fullName>
    </alternativeName>
</protein>
<evidence type="ECO:0000313" key="13">
    <source>
        <dbReference type="EMBL" id="SFK74174.1"/>
    </source>
</evidence>
<name>A0A1I4BZF0_9PROT</name>